<accession>T1F3N9</accession>
<evidence type="ECO:0000313" key="3">
    <source>
        <dbReference type="EnsemblMetazoa" id="HelroP170992"/>
    </source>
</evidence>
<feature type="compositionally biased region" description="Low complexity" evidence="1">
    <location>
        <begin position="194"/>
        <end position="207"/>
    </location>
</feature>
<protein>
    <submittedName>
        <fullName evidence="2 3">Uncharacterized protein</fullName>
    </submittedName>
</protein>
<dbReference type="KEGG" id="hro:HELRODRAFT_170992"/>
<reference evidence="4" key="1">
    <citation type="submission" date="2012-12" db="EMBL/GenBank/DDBJ databases">
        <authorList>
            <person name="Hellsten U."/>
            <person name="Grimwood J."/>
            <person name="Chapman J.A."/>
            <person name="Shapiro H."/>
            <person name="Aerts A."/>
            <person name="Otillar R.P."/>
            <person name="Terry A.Y."/>
            <person name="Boore J.L."/>
            <person name="Simakov O."/>
            <person name="Marletaz F."/>
            <person name="Cho S.-J."/>
            <person name="Edsinger-Gonzales E."/>
            <person name="Havlak P."/>
            <person name="Kuo D.-H."/>
            <person name="Larsson T."/>
            <person name="Lv J."/>
            <person name="Arendt D."/>
            <person name="Savage R."/>
            <person name="Osoegawa K."/>
            <person name="de Jong P."/>
            <person name="Lindberg D.R."/>
            <person name="Seaver E.C."/>
            <person name="Weisblat D.A."/>
            <person name="Putnam N.H."/>
            <person name="Grigoriev I.V."/>
            <person name="Rokhsar D.S."/>
        </authorList>
    </citation>
    <scope>NUCLEOTIDE SEQUENCE</scope>
</reference>
<name>T1F3N9_HELRO</name>
<dbReference type="InParanoid" id="T1F3N9"/>
<proteinExistence type="predicted"/>
<feature type="compositionally biased region" description="Low complexity" evidence="1">
    <location>
        <begin position="13"/>
        <end position="41"/>
    </location>
</feature>
<dbReference type="HOGENOM" id="CLU_785902_0_0_1"/>
<evidence type="ECO:0000313" key="4">
    <source>
        <dbReference type="Proteomes" id="UP000015101"/>
    </source>
</evidence>
<feature type="region of interest" description="Disordered" evidence="1">
    <location>
        <begin position="157"/>
        <end position="208"/>
    </location>
</feature>
<sequence length="353" mass="40397">MPTFADKKILFGNSFNNSNNNNNNDNNNNNNNNNNSDYNNDNQHYWFLQQHQQELFQRQQHETLKDIFSGSIKNQFRTFHKNSSSSSSSPSLFTSSSLTSSSTSSTVFSSSNNSNNTNNNNELTKKINFPFCGLNEWPVLAYPSLATSRHHFSLKEDSFFPDNSHNSSNNNRSIDRPTKRKHHQHEDASNHHLQQQQQRQKQPSSSSPIGGFYCSTSVIALTAYNASNKHNNISNNSHNINENHDDSSNKRLLQRNYQDIFANSSLMFKKSSHFTLEKDKNNHKKVKTNFMPRFPIVVVCLLGSNAHRANNRNYSTGHLWITKGLYLKNTPPEMGLKSSFILTQSTWKFGHLS</sequence>
<reference evidence="3" key="3">
    <citation type="submission" date="2015-06" db="UniProtKB">
        <authorList>
            <consortium name="EnsemblMetazoa"/>
        </authorList>
    </citation>
    <scope>IDENTIFICATION</scope>
</reference>
<dbReference type="AlphaFoldDB" id="T1F3N9"/>
<dbReference type="CTD" id="20203438"/>
<dbReference type="Proteomes" id="UP000015101">
    <property type="component" value="Unassembled WGS sequence"/>
</dbReference>
<dbReference type="RefSeq" id="XP_009015052.1">
    <property type="nucleotide sequence ID" value="XM_009016804.1"/>
</dbReference>
<gene>
    <name evidence="3" type="primary">20203438</name>
    <name evidence="2" type="ORF">HELRODRAFT_170992</name>
</gene>
<dbReference type="EnsemblMetazoa" id="HelroT170992">
    <property type="protein sequence ID" value="HelroP170992"/>
    <property type="gene ID" value="HelroG170992"/>
</dbReference>
<feature type="region of interest" description="Disordered" evidence="1">
    <location>
        <begin position="11"/>
        <end position="41"/>
    </location>
</feature>
<keyword evidence="4" id="KW-1185">Reference proteome</keyword>
<dbReference type="EMBL" id="KB096275">
    <property type="protein sequence ID" value="ESO06956.1"/>
    <property type="molecule type" value="Genomic_DNA"/>
</dbReference>
<organism evidence="3 4">
    <name type="scientific">Helobdella robusta</name>
    <name type="common">Californian leech</name>
    <dbReference type="NCBI Taxonomy" id="6412"/>
    <lineage>
        <taxon>Eukaryota</taxon>
        <taxon>Metazoa</taxon>
        <taxon>Spiralia</taxon>
        <taxon>Lophotrochozoa</taxon>
        <taxon>Annelida</taxon>
        <taxon>Clitellata</taxon>
        <taxon>Hirudinea</taxon>
        <taxon>Rhynchobdellida</taxon>
        <taxon>Glossiphoniidae</taxon>
        <taxon>Helobdella</taxon>
    </lineage>
</organism>
<dbReference type="EMBL" id="AMQM01003731">
    <property type="status" value="NOT_ANNOTATED_CDS"/>
    <property type="molecule type" value="Genomic_DNA"/>
</dbReference>
<dbReference type="GeneID" id="20203438"/>
<evidence type="ECO:0000256" key="1">
    <source>
        <dbReference type="SAM" id="MobiDB-lite"/>
    </source>
</evidence>
<evidence type="ECO:0000313" key="2">
    <source>
        <dbReference type="EMBL" id="ESO06956.1"/>
    </source>
</evidence>
<dbReference type="EMBL" id="AMQM01003730">
    <property type="status" value="NOT_ANNOTATED_CDS"/>
    <property type="molecule type" value="Genomic_DNA"/>
</dbReference>
<reference evidence="2 4" key="2">
    <citation type="journal article" date="2013" name="Nature">
        <title>Insights into bilaterian evolution from three spiralian genomes.</title>
        <authorList>
            <person name="Simakov O."/>
            <person name="Marletaz F."/>
            <person name="Cho S.J."/>
            <person name="Edsinger-Gonzales E."/>
            <person name="Havlak P."/>
            <person name="Hellsten U."/>
            <person name="Kuo D.H."/>
            <person name="Larsson T."/>
            <person name="Lv J."/>
            <person name="Arendt D."/>
            <person name="Savage R."/>
            <person name="Osoegawa K."/>
            <person name="de Jong P."/>
            <person name="Grimwood J."/>
            <person name="Chapman J.A."/>
            <person name="Shapiro H."/>
            <person name="Aerts A."/>
            <person name="Otillar R.P."/>
            <person name="Terry A.Y."/>
            <person name="Boore J.L."/>
            <person name="Grigoriev I.V."/>
            <person name="Lindberg D.R."/>
            <person name="Seaver E.C."/>
            <person name="Weisblat D.A."/>
            <person name="Putnam N.H."/>
            <person name="Rokhsar D.S."/>
        </authorList>
    </citation>
    <scope>NUCLEOTIDE SEQUENCE</scope>
</reference>
<feature type="compositionally biased region" description="Low complexity" evidence="1">
    <location>
        <begin position="163"/>
        <end position="172"/>
    </location>
</feature>